<proteinExistence type="predicted"/>
<feature type="region of interest" description="Disordered" evidence="1">
    <location>
        <begin position="1"/>
        <end position="21"/>
    </location>
</feature>
<dbReference type="SUPFAM" id="SSF51182">
    <property type="entry name" value="RmlC-like cupins"/>
    <property type="match status" value="1"/>
</dbReference>
<protein>
    <submittedName>
        <fullName evidence="3">Cupin domain-containing protein</fullName>
    </submittedName>
</protein>
<name>A0A9X2L7H7_9PROT</name>
<dbReference type="Pfam" id="PF07883">
    <property type="entry name" value="Cupin_2"/>
    <property type="match status" value="1"/>
</dbReference>
<accession>A0A9X2L7H7</accession>
<reference evidence="3" key="1">
    <citation type="submission" date="2022-07" db="EMBL/GenBank/DDBJ databases">
        <title>Parvularcula maris sp. nov., an algicidal bacterium isolated from seawater.</title>
        <authorList>
            <person name="Li F."/>
        </authorList>
    </citation>
    <scope>NUCLEOTIDE SEQUENCE</scope>
    <source>
        <strain evidence="3">BGMRC 0090</strain>
    </source>
</reference>
<keyword evidence="4" id="KW-1185">Reference proteome</keyword>
<dbReference type="RefSeq" id="WP_256618329.1">
    <property type="nucleotide sequence ID" value="NZ_JANIBC010000002.1"/>
</dbReference>
<evidence type="ECO:0000259" key="2">
    <source>
        <dbReference type="Pfam" id="PF07883"/>
    </source>
</evidence>
<comment type="caution">
    <text evidence="3">The sequence shown here is derived from an EMBL/GenBank/DDBJ whole genome shotgun (WGS) entry which is preliminary data.</text>
</comment>
<dbReference type="InterPro" id="IPR013096">
    <property type="entry name" value="Cupin_2"/>
</dbReference>
<evidence type="ECO:0000313" key="4">
    <source>
        <dbReference type="Proteomes" id="UP001142610"/>
    </source>
</evidence>
<dbReference type="InterPro" id="IPR011051">
    <property type="entry name" value="RmlC_Cupin_sf"/>
</dbReference>
<dbReference type="EMBL" id="JANIBC010000002">
    <property type="protein sequence ID" value="MCQ8184505.1"/>
    <property type="molecule type" value="Genomic_DNA"/>
</dbReference>
<dbReference type="AlphaFoldDB" id="A0A9X2L7H7"/>
<dbReference type="Proteomes" id="UP001142610">
    <property type="component" value="Unassembled WGS sequence"/>
</dbReference>
<gene>
    <name evidence="3" type="ORF">NOG11_03810</name>
</gene>
<dbReference type="InterPro" id="IPR014710">
    <property type="entry name" value="RmlC-like_jellyroll"/>
</dbReference>
<dbReference type="Gene3D" id="2.60.120.10">
    <property type="entry name" value="Jelly Rolls"/>
    <property type="match status" value="1"/>
</dbReference>
<evidence type="ECO:0000313" key="3">
    <source>
        <dbReference type="EMBL" id="MCQ8184505.1"/>
    </source>
</evidence>
<organism evidence="3 4">
    <name type="scientific">Parvularcula maris</name>
    <dbReference type="NCBI Taxonomy" id="2965077"/>
    <lineage>
        <taxon>Bacteria</taxon>
        <taxon>Pseudomonadati</taxon>
        <taxon>Pseudomonadota</taxon>
        <taxon>Alphaproteobacteria</taxon>
        <taxon>Parvularculales</taxon>
        <taxon>Parvularculaceae</taxon>
        <taxon>Parvularcula</taxon>
    </lineage>
</organism>
<sequence length="115" mass="12436">MSGIEKLNANEHKPGSHGEALAMSNGDMALRIWFEGKTDKKDLHASDYETIGYVIEGEAKLHSEGETLHLTQGDSWRVPKGEMHAYEIEDSFRAVEVTSPPARGAALGGHGHAPA</sequence>
<evidence type="ECO:0000256" key="1">
    <source>
        <dbReference type="SAM" id="MobiDB-lite"/>
    </source>
</evidence>
<feature type="domain" description="Cupin type-2" evidence="2">
    <location>
        <begin position="42"/>
        <end position="91"/>
    </location>
</feature>